<dbReference type="EC" id="2.7.7.38" evidence="4"/>
<reference evidence="4 5" key="1">
    <citation type="journal article" date="2013" name="Genome Announc.">
        <title>Draft Genome Sequence of Desulfotignum phosphitoxidans DSM 13687 Strain FiPS-3.</title>
        <authorList>
            <person name="Poehlein A."/>
            <person name="Daniel R."/>
            <person name="Simeonova D.D."/>
        </authorList>
    </citation>
    <scope>NUCLEOTIDE SEQUENCE [LARGE SCALE GENOMIC DNA]</scope>
    <source>
        <strain evidence="4 5">DSM 13687</strain>
    </source>
</reference>
<dbReference type="InterPro" id="IPR004528">
    <property type="entry name" value="KdsB"/>
</dbReference>
<keyword evidence="2 4" id="KW-0548">Nucleotidyltransferase</keyword>
<dbReference type="GO" id="GO:0005829">
    <property type="term" value="C:cytosol"/>
    <property type="evidence" value="ECO:0007669"/>
    <property type="project" value="TreeGrafter"/>
</dbReference>
<dbReference type="PATRIC" id="fig|1286635.3.peg.2130"/>
<sequence>MRILVGIPVRMASTRFPGKPLCRICGTTMVEHVYQRCALSRYATDLFVAACDEEVRDHVKGFGGNVIMTDPAISRAGLRVASAAETLDPAKDDIVVVVQGDEPLVHPDMLDLAIQPLLDEPDIFVSNLCRKIDTDEWQDPAEIKVVCDLYMNAMYMSRSPIPSIDHEEARCDWYKQVCIMPFRWQFMQRFNHELAETPLEQQESVEMLRAMQHGYKVRMVPSAYVSKSVDTEADRQAAEALMEKDAVFARYRS</sequence>
<dbReference type="Proteomes" id="UP000014216">
    <property type="component" value="Unassembled WGS sequence"/>
</dbReference>
<dbReference type="NCBIfam" id="NF003952">
    <property type="entry name" value="PRK05450.1-5"/>
    <property type="match status" value="1"/>
</dbReference>
<dbReference type="OrthoDB" id="9815559at2"/>
<keyword evidence="1 4" id="KW-0808">Transferase</keyword>
<keyword evidence="3" id="KW-0448">Lipopolysaccharide biosynthesis</keyword>
<evidence type="ECO:0000256" key="1">
    <source>
        <dbReference type="ARBA" id="ARBA00022679"/>
    </source>
</evidence>
<evidence type="ECO:0000256" key="2">
    <source>
        <dbReference type="ARBA" id="ARBA00022695"/>
    </source>
</evidence>
<proteinExistence type="predicted"/>
<dbReference type="PANTHER" id="PTHR42866:SF2">
    <property type="entry name" value="3-DEOXY-MANNO-OCTULOSONATE CYTIDYLYLTRANSFERASE, MITOCHONDRIAL"/>
    <property type="match status" value="1"/>
</dbReference>
<dbReference type="RefSeq" id="WP_006965785.1">
    <property type="nucleotide sequence ID" value="NZ_APJX01000004.1"/>
</dbReference>
<dbReference type="InterPro" id="IPR029044">
    <property type="entry name" value="Nucleotide-diphossugar_trans"/>
</dbReference>
<dbReference type="PANTHER" id="PTHR42866">
    <property type="entry name" value="3-DEOXY-MANNO-OCTULOSONATE CYTIDYLYLTRANSFERASE"/>
    <property type="match status" value="1"/>
</dbReference>
<organism evidence="4 5">
    <name type="scientific">Desulfotignum phosphitoxidans DSM 13687</name>
    <dbReference type="NCBI Taxonomy" id="1286635"/>
    <lineage>
        <taxon>Bacteria</taxon>
        <taxon>Pseudomonadati</taxon>
        <taxon>Thermodesulfobacteriota</taxon>
        <taxon>Desulfobacteria</taxon>
        <taxon>Desulfobacterales</taxon>
        <taxon>Desulfobacteraceae</taxon>
        <taxon>Desulfotignum</taxon>
    </lineage>
</organism>
<dbReference type="AlphaFoldDB" id="S0G517"/>
<dbReference type="EMBL" id="APJX01000004">
    <property type="protein sequence ID" value="EMS79547.1"/>
    <property type="molecule type" value="Genomic_DNA"/>
</dbReference>
<evidence type="ECO:0000313" key="4">
    <source>
        <dbReference type="EMBL" id="EMS79547.1"/>
    </source>
</evidence>
<evidence type="ECO:0000313" key="5">
    <source>
        <dbReference type="Proteomes" id="UP000014216"/>
    </source>
</evidence>
<keyword evidence="5" id="KW-1185">Reference proteome</keyword>
<name>S0G517_9BACT</name>
<dbReference type="GO" id="GO:0008690">
    <property type="term" value="F:3-deoxy-manno-octulosonate cytidylyltransferase activity"/>
    <property type="evidence" value="ECO:0007669"/>
    <property type="project" value="UniProtKB-EC"/>
</dbReference>
<dbReference type="InterPro" id="IPR003329">
    <property type="entry name" value="Cytidylyl_trans"/>
</dbReference>
<accession>S0G517</accession>
<dbReference type="SUPFAM" id="SSF53448">
    <property type="entry name" value="Nucleotide-diphospho-sugar transferases"/>
    <property type="match status" value="1"/>
</dbReference>
<dbReference type="Gene3D" id="3.90.550.10">
    <property type="entry name" value="Spore Coat Polysaccharide Biosynthesis Protein SpsA, Chain A"/>
    <property type="match status" value="1"/>
</dbReference>
<gene>
    <name evidence="4" type="primary">kdsB1</name>
    <name evidence="4" type="ORF">Dpo_4c00940</name>
</gene>
<dbReference type="Pfam" id="PF02348">
    <property type="entry name" value="CTP_transf_3"/>
    <property type="match status" value="1"/>
</dbReference>
<protein>
    <submittedName>
        <fullName evidence="4">3-deoxy-manno-octulosonate cytidylyltransferase KdsB</fullName>
        <ecNumber evidence="4">2.7.7.38</ecNumber>
    </submittedName>
</protein>
<dbReference type="CDD" id="cd02517">
    <property type="entry name" value="CMP-KDO-Synthetase"/>
    <property type="match status" value="1"/>
</dbReference>
<comment type="caution">
    <text evidence="4">The sequence shown here is derived from an EMBL/GenBank/DDBJ whole genome shotgun (WGS) entry which is preliminary data.</text>
</comment>
<dbReference type="GO" id="GO:0009103">
    <property type="term" value="P:lipopolysaccharide biosynthetic process"/>
    <property type="evidence" value="ECO:0007669"/>
    <property type="project" value="UniProtKB-KW"/>
</dbReference>
<evidence type="ECO:0000256" key="3">
    <source>
        <dbReference type="ARBA" id="ARBA00022985"/>
    </source>
</evidence>